<protein>
    <submittedName>
        <fullName evidence="2">Haloacid dehalogenase</fullName>
    </submittedName>
</protein>
<comment type="caution">
    <text evidence="2">The sequence shown here is derived from an EMBL/GenBank/DDBJ whole genome shotgun (WGS) entry which is preliminary data.</text>
</comment>
<evidence type="ECO:0000256" key="1">
    <source>
        <dbReference type="ARBA" id="ARBA00022801"/>
    </source>
</evidence>
<dbReference type="InterPro" id="IPR023198">
    <property type="entry name" value="PGP-like_dom2"/>
</dbReference>
<dbReference type="Gene3D" id="3.40.50.1000">
    <property type="entry name" value="HAD superfamily/HAD-like"/>
    <property type="match status" value="1"/>
</dbReference>
<dbReference type="InterPro" id="IPR023214">
    <property type="entry name" value="HAD_sf"/>
</dbReference>
<name>A0ABQ5U142_9PROT</name>
<evidence type="ECO:0000313" key="3">
    <source>
        <dbReference type="Proteomes" id="UP001161409"/>
    </source>
</evidence>
<dbReference type="Proteomes" id="UP001161409">
    <property type="component" value="Unassembled WGS sequence"/>
</dbReference>
<gene>
    <name evidence="2" type="ORF">GCM10007924_10480</name>
</gene>
<dbReference type="Pfam" id="PF00702">
    <property type="entry name" value="Hydrolase"/>
    <property type="match status" value="1"/>
</dbReference>
<dbReference type="Gene3D" id="1.10.150.240">
    <property type="entry name" value="Putative phosphatase, domain 2"/>
    <property type="match status" value="1"/>
</dbReference>
<dbReference type="SFLD" id="SFLDS00003">
    <property type="entry name" value="Haloacid_Dehalogenase"/>
    <property type="match status" value="1"/>
</dbReference>
<evidence type="ECO:0000313" key="2">
    <source>
        <dbReference type="EMBL" id="GLQ05827.1"/>
    </source>
</evidence>
<reference evidence="2" key="2">
    <citation type="submission" date="2023-01" db="EMBL/GenBank/DDBJ databases">
        <title>Draft genome sequence of Sneathiella chinensis strain NBRC 103408.</title>
        <authorList>
            <person name="Sun Q."/>
            <person name="Mori K."/>
        </authorList>
    </citation>
    <scope>NUCLEOTIDE SEQUENCE</scope>
    <source>
        <strain evidence="2">NBRC 103408</strain>
    </source>
</reference>
<organism evidence="2 3">
    <name type="scientific">Sneathiella chinensis</name>
    <dbReference type="NCBI Taxonomy" id="349750"/>
    <lineage>
        <taxon>Bacteria</taxon>
        <taxon>Pseudomonadati</taxon>
        <taxon>Pseudomonadota</taxon>
        <taxon>Alphaproteobacteria</taxon>
        <taxon>Sneathiellales</taxon>
        <taxon>Sneathiellaceae</taxon>
        <taxon>Sneathiella</taxon>
    </lineage>
</organism>
<keyword evidence="1" id="KW-0378">Hydrolase</keyword>
<keyword evidence="3" id="KW-1185">Reference proteome</keyword>
<dbReference type="InterPro" id="IPR051540">
    <property type="entry name" value="S-2-haloacid_dehalogenase"/>
</dbReference>
<dbReference type="PANTHER" id="PTHR43316:SF8">
    <property type="entry name" value="HAD FAMILY HYDROLASE"/>
    <property type="match status" value="1"/>
</dbReference>
<accession>A0ABQ5U142</accession>
<sequence>MVPASGRQEIALPKRPDYGIQATMRKTNNTLSTIAFDADDTLWENEQFFRLTQQRFFDLLADHSSPDKIYGNLLETERKNLSYYGYGIKGFTLSMLETALEVTGGDVSSHVMSEILKAGREMHDHPVNTLPGVGDTLDKLAGHYRIVLITKGDLFDQERKLAQSGLGDYFDAIEIVSEKETSVYQRIFDQYGDGPKKSMMVGNSLKSDVIPALEAGGWGVHVPHTSTWELDYADRPEGFTRFLELTSITDLPALLETLSEDDA</sequence>
<dbReference type="InterPro" id="IPR036412">
    <property type="entry name" value="HAD-like_sf"/>
</dbReference>
<dbReference type="SUPFAM" id="SSF56784">
    <property type="entry name" value="HAD-like"/>
    <property type="match status" value="1"/>
</dbReference>
<dbReference type="SFLD" id="SFLDG01129">
    <property type="entry name" value="C1.5:_HAD__Beta-PGM__Phosphata"/>
    <property type="match status" value="1"/>
</dbReference>
<reference evidence="2" key="1">
    <citation type="journal article" date="2014" name="Int. J. Syst. Evol. Microbiol.">
        <title>Complete genome of a new Firmicutes species belonging to the dominant human colonic microbiota ('Ruminococcus bicirculans') reveals two chromosomes and a selective capacity to utilize plant glucans.</title>
        <authorList>
            <consortium name="NISC Comparative Sequencing Program"/>
            <person name="Wegmann U."/>
            <person name="Louis P."/>
            <person name="Goesmann A."/>
            <person name="Henrissat B."/>
            <person name="Duncan S.H."/>
            <person name="Flint H.J."/>
        </authorList>
    </citation>
    <scope>NUCLEOTIDE SEQUENCE</scope>
    <source>
        <strain evidence="2">NBRC 103408</strain>
    </source>
</reference>
<dbReference type="EMBL" id="BSNF01000001">
    <property type="protein sequence ID" value="GLQ05827.1"/>
    <property type="molecule type" value="Genomic_DNA"/>
</dbReference>
<dbReference type="PANTHER" id="PTHR43316">
    <property type="entry name" value="HYDROLASE, HALOACID DELAHOGENASE-RELATED"/>
    <property type="match status" value="1"/>
</dbReference>
<proteinExistence type="predicted"/>